<reference evidence="1 2" key="1">
    <citation type="submission" date="2023-06" db="EMBL/GenBank/DDBJ databases">
        <title>Actinomycetospora Odt1-22.</title>
        <authorList>
            <person name="Supong K."/>
        </authorList>
    </citation>
    <scope>NUCLEOTIDE SEQUENCE [LARGE SCALE GENOMIC DNA]</scope>
    <source>
        <strain evidence="1 2">Odt1-22</strain>
    </source>
</reference>
<organism evidence="1 2">
    <name type="scientific">Actinomycetospora termitidis</name>
    <dbReference type="NCBI Taxonomy" id="3053470"/>
    <lineage>
        <taxon>Bacteria</taxon>
        <taxon>Bacillati</taxon>
        <taxon>Actinomycetota</taxon>
        <taxon>Actinomycetes</taxon>
        <taxon>Pseudonocardiales</taxon>
        <taxon>Pseudonocardiaceae</taxon>
        <taxon>Actinomycetospora</taxon>
    </lineage>
</organism>
<dbReference type="PANTHER" id="PTHR34129:SF1">
    <property type="entry name" value="DUF952 DOMAIN-CONTAINING PROTEIN"/>
    <property type="match status" value="1"/>
</dbReference>
<proteinExistence type="predicted"/>
<evidence type="ECO:0000313" key="1">
    <source>
        <dbReference type="EMBL" id="MDL5157238.1"/>
    </source>
</evidence>
<dbReference type="Proteomes" id="UP001231924">
    <property type="component" value="Unassembled WGS sequence"/>
</dbReference>
<dbReference type="InterPro" id="IPR009297">
    <property type="entry name" value="DUF952"/>
</dbReference>
<gene>
    <name evidence="1" type="ORF">QRT03_14820</name>
</gene>
<evidence type="ECO:0000313" key="2">
    <source>
        <dbReference type="Proteomes" id="UP001231924"/>
    </source>
</evidence>
<dbReference type="SUPFAM" id="SSF56399">
    <property type="entry name" value="ADP-ribosylation"/>
    <property type="match status" value="1"/>
</dbReference>
<keyword evidence="2" id="KW-1185">Reference proteome</keyword>
<accession>A0ABT7M985</accession>
<dbReference type="EMBL" id="JASVWF010000003">
    <property type="protein sequence ID" value="MDL5157238.1"/>
    <property type="molecule type" value="Genomic_DNA"/>
</dbReference>
<dbReference type="PANTHER" id="PTHR34129">
    <property type="entry name" value="BLR1139 PROTEIN"/>
    <property type="match status" value="1"/>
</dbReference>
<dbReference type="Pfam" id="PF06108">
    <property type="entry name" value="DUF952"/>
    <property type="match status" value="1"/>
</dbReference>
<dbReference type="Gene3D" id="3.20.170.20">
    <property type="entry name" value="Protein of unknown function DUF952"/>
    <property type="match status" value="1"/>
</dbReference>
<protein>
    <submittedName>
        <fullName evidence="1">DUF952 domain-containing protein</fullName>
    </submittedName>
</protein>
<sequence>MILHICTRSDWTAAGEALTPPSLASEGFVHCSDPGTVALPATRLYAGREDLLLLEVDPSLVGVPVRWEPGVRAGGVVETSGPWFPHVYGPLPVAAVVAVHEFPPDPDGSFHLPASLAER</sequence>
<name>A0ABT7M985_9PSEU</name>
<comment type="caution">
    <text evidence="1">The sequence shown here is derived from an EMBL/GenBank/DDBJ whole genome shotgun (WGS) entry which is preliminary data.</text>
</comment>
<dbReference type="RefSeq" id="WP_286053667.1">
    <property type="nucleotide sequence ID" value="NZ_JASVWF010000003.1"/>
</dbReference>